<keyword evidence="4" id="KW-1185">Reference proteome</keyword>
<dbReference type="Proteomes" id="UP000249340">
    <property type="component" value="Chromosome"/>
</dbReference>
<protein>
    <submittedName>
        <fullName evidence="3">DUF397 domain-containing protein</fullName>
    </submittedName>
</protein>
<dbReference type="RefSeq" id="WP_111492556.1">
    <property type="nucleotide sequence ID" value="NZ_CP031264.1"/>
</dbReference>
<dbReference type="AlphaFoldDB" id="A0A345T0F1"/>
<dbReference type="EMBL" id="CP031264">
    <property type="protein sequence ID" value="AXI79456.1"/>
    <property type="molecule type" value="Genomic_DNA"/>
</dbReference>
<feature type="domain" description="DUF397" evidence="2">
    <location>
        <begin position="20"/>
        <end position="72"/>
    </location>
</feature>
<evidence type="ECO:0000313" key="4">
    <source>
        <dbReference type="Proteomes" id="UP000249340"/>
    </source>
</evidence>
<dbReference type="InterPro" id="IPR007278">
    <property type="entry name" value="DUF397"/>
</dbReference>
<evidence type="ECO:0000256" key="1">
    <source>
        <dbReference type="SAM" id="MobiDB-lite"/>
    </source>
</evidence>
<dbReference type="Pfam" id="PF04149">
    <property type="entry name" value="DUF397"/>
    <property type="match status" value="1"/>
</dbReference>
<reference evidence="4" key="1">
    <citation type="submission" date="2018-07" db="EMBL/GenBank/DDBJ databases">
        <title>Streptacidiphilus bronchialis DSM 106435 chromosome.</title>
        <authorList>
            <person name="Batra D."/>
            <person name="Gulvik C.A."/>
        </authorList>
    </citation>
    <scope>NUCLEOTIDE SEQUENCE [LARGE SCALE GENOMIC DNA]</scope>
    <source>
        <strain evidence="4">DSM 106435</strain>
    </source>
</reference>
<dbReference type="OrthoDB" id="3296416at2"/>
<organism evidence="3 4">
    <name type="scientific">Peterkaempfera bronchialis</name>
    <dbReference type="NCBI Taxonomy" id="2126346"/>
    <lineage>
        <taxon>Bacteria</taxon>
        <taxon>Bacillati</taxon>
        <taxon>Actinomycetota</taxon>
        <taxon>Actinomycetes</taxon>
        <taxon>Kitasatosporales</taxon>
        <taxon>Streptomycetaceae</taxon>
        <taxon>Peterkaempfera</taxon>
    </lineage>
</organism>
<feature type="compositionally biased region" description="Basic and acidic residues" evidence="1">
    <location>
        <begin position="1"/>
        <end position="23"/>
    </location>
</feature>
<evidence type="ECO:0000259" key="2">
    <source>
        <dbReference type="Pfam" id="PF04149"/>
    </source>
</evidence>
<evidence type="ECO:0000313" key="3">
    <source>
        <dbReference type="EMBL" id="AXI79456.1"/>
    </source>
</evidence>
<feature type="region of interest" description="Disordered" evidence="1">
    <location>
        <begin position="1"/>
        <end position="51"/>
    </location>
</feature>
<proteinExistence type="predicted"/>
<gene>
    <name evidence="3" type="ORF">C7M71_020625</name>
</gene>
<dbReference type="KEGG" id="stri:C7M71_020625"/>
<accession>A0A345T0F1</accession>
<name>A0A345T0F1_9ACTN</name>
<sequence length="80" mass="8803">MSAKTPRDKTTRQEKATRQEWHKSSHSNGDSTCVEVAPTPDGGASIRDSKNPHGAVLTFTAREWKAFLDGARDGEFSRLS</sequence>